<feature type="region of interest" description="Disordered" evidence="1">
    <location>
        <begin position="44"/>
        <end position="98"/>
    </location>
</feature>
<evidence type="ECO:0000256" key="1">
    <source>
        <dbReference type="SAM" id="MobiDB-lite"/>
    </source>
</evidence>
<sequence length="209" mass="23366">MPWIEEGTKQSKDVLIGFVKYIDTPTEQKNRRWQGLSTWSPNTWEKKIKNLPQSEARMATPKAFRKDDGQGATSEGEEGNLFSTPAAKPRGQKRTASSPVVVPEIFEKDIPLEQEEVDNLCADLVEHKTTVLSILLTSKDTTEKKRNLETAIRTYSGTKGAEGGASPELLSKLPEIDKKTAMNISSVRTLMRPRKEATPLKIQNITQEI</sequence>
<evidence type="ECO:0000313" key="3">
    <source>
        <dbReference type="Proteomes" id="UP000076502"/>
    </source>
</evidence>
<reference evidence="2 3" key="1">
    <citation type="submission" date="2015-07" db="EMBL/GenBank/DDBJ databases">
        <title>The genome of Dufourea novaeangliae.</title>
        <authorList>
            <person name="Pan H."/>
            <person name="Kapheim K."/>
        </authorList>
    </citation>
    <scope>NUCLEOTIDE SEQUENCE [LARGE SCALE GENOMIC DNA]</scope>
    <source>
        <strain evidence="2">0120121106</strain>
        <tissue evidence="2">Whole body</tissue>
    </source>
</reference>
<proteinExistence type="predicted"/>
<name>A0A154PJI3_DUFNO</name>
<gene>
    <name evidence="2" type="ORF">WN55_02645</name>
</gene>
<protein>
    <submittedName>
        <fullName evidence="2">Uncharacterized protein</fullName>
    </submittedName>
</protein>
<dbReference type="Proteomes" id="UP000076502">
    <property type="component" value="Unassembled WGS sequence"/>
</dbReference>
<evidence type="ECO:0000313" key="2">
    <source>
        <dbReference type="EMBL" id="KZC11428.1"/>
    </source>
</evidence>
<keyword evidence="3" id="KW-1185">Reference proteome</keyword>
<organism evidence="2 3">
    <name type="scientific">Dufourea novaeangliae</name>
    <name type="common">Sweat bee</name>
    <dbReference type="NCBI Taxonomy" id="178035"/>
    <lineage>
        <taxon>Eukaryota</taxon>
        <taxon>Metazoa</taxon>
        <taxon>Ecdysozoa</taxon>
        <taxon>Arthropoda</taxon>
        <taxon>Hexapoda</taxon>
        <taxon>Insecta</taxon>
        <taxon>Pterygota</taxon>
        <taxon>Neoptera</taxon>
        <taxon>Endopterygota</taxon>
        <taxon>Hymenoptera</taxon>
        <taxon>Apocrita</taxon>
        <taxon>Aculeata</taxon>
        <taxon>Apoidea</taxon>
        <taxon>Anthophila</taxon>
        <taxon>Halictidae</taxon>
        <taxon>Rophitinae</taxon>
        <taxon>Dufourea</taxon>
    </lineage>
</organism>
<dbReference type="EMBL" id="KQ434913">
    <property type="protein sequence ID" value="KZC11428.1"/>
    <property type="molecule type" value="Genomic_DNA"/>
</dbReference>
<dbReference type="AlphaFoldDB" id="A0A154PJI3"/>
<accession>A0A154PJI3</accession>